<gene>
    <name evidence="2" type="ORF">SAMN05216245_1177</name>
</gene>
<accession>A0A1I2D4V6</accession>
<dbReference type="Proteomes" id="UP000198896">
    <property type="component" value="Unassembled WGS sequence"/>
</dbReference>
<dbReference type="EMBL" id="FONL01000017">
    <property type="protein sequence ID" value="SFE75587.1"/>
    <property type="molecule type" value="Genomic_DNA"/>
</dbReference>
<dbReference type="InterPro" id="IPR001387">
    <property type="entry name" value="Cro/C1-type_HTH"/>
</dbReference>
<organism evidence="2 3">
    <name type="scientific">Succiniclasticum ruminis DSM 9236</name>
    <dbReference type="NCBI Taxonomy" id="1123323"/>
    <lineage>
        <taxon>Bacteria</taxon>
        <taxon>Bacillati</taxon>
        <taxon>Bacillota</taxon>
        <taxon>Negativicutes</taxon>
        <taxon>Acidaminococcales</taxon>
        <taxon>Acidaminococcaceae</taxon>
        <taxon>Succiniclasticum</taxon>
    </lineage>
</organism>
<dbReference type="RefSeq" id="WP_093914050.1">
    <property type="nucleotide sequence ID" value="NZ_FONL01000017.1"/>
</dbReference>
<protein>
    <submittedName>
        <fullName evidence="2">Transcriptional regulator, contains XRE-family HTH domain</fullName>
    </submittedName>
</protein>
<dbReference type="GO" id="GO:0003677">
    <property type="term" value="F:DNA binding"/>
    <property type="evidence" value="ECO:0007669"/>
    <property type="project" value="InterPro"/>
</dbReference>
<evidence type="ECO:0000313" key="3">
    <source>
        <dbReference type="Proteomes" id="UP000198896"/>
    </source>
</evidence>
<proteinExistence type="predicted"/>
<dbReference type="PROSITE" id="PS50943">
    <property type="entry name" value="HTH_CROC1"/>
    <property type="match status" value="1"/>
</dbReference>
<evidence type="ECO:0000259" key="1">
    <source>
        <dbReference type="PROSITE" id="PS50943"/>
    </source>
</evidence>
<evidence type="ECO:0000313" key="2">
    <source>
        <dbReference type="EMBL" id="SFE75587.1"/>
    </source>
</evidence>
<dbReference type="Pfam" id="PF01381">
    <property type="entry name" value="HTH_3"/>
    <property type="match status" value="1"/>
</dbReference>
<dbReference type="SUPFAM" id="SSF47413">
    <property type="entry name" value="lambda repressor-like DNA-binding domains"/>
    <property type="match status" value="1"/>
</dbReference>
<dbReference type="Gene3D" id="1.10.260.40">
    <property type="entry name" value="lambda repressor-like DNA-binding domains"/>
    <property type="match status" value="1"/>
</dbReference>
<dbReference type="SMART" id="SM00530">
    <property type="entry name" value="HTH_XRE"/>
    <property type="match status" value="1"/>
</dbReference>
<dbReference type="STRING" id="1123323.SAMN05216245_1177"/>
<dbReference type="InterPro" id="IPR010982">
    <property type="entry name" value="Lambda_DNA-bd_dom_sf"/>
</dbReference>
<dbReference type="CDD" id="cd00093">
    <property type="entry name" value="HTH_XRE"/>
    <property type="match status" value="1"/>
</dbReference>
<dbReference type="AlphaFoldDB" id="A0A1I2D4V6"/>
<keyword evidence="3" id="KW-1185">Reference proteome</keyword>
<name>A0A1I2D4V6_9FIRM</name>
<dbReference type="OrthoDB" id="1150409at2"/>
<reference evidence="2 3" key="1">
    <citation type="submission" date="2016-10" db="EMBL/GenBank/DDBJ databases">
        <authorList>
            <person name="de Groot N.N."/>
        </authorList>
    </citation>
    <scope>NUCLEOTIDE SEQUENCE [LARGE SCALE GENOMIC DNA]</scope>
    <source>
        <strain evidence="2 3">DSM 9236</strain>
    </source>
</reference>
<feature type="domain" description="HTH cro/C1-type" evidence="1">
    <location>
        <begin position="33"/>
        <end position="66"/>
    </location>
</feature>
<sequence>MENVLSQLSQRLYTLRTSYHLPVSEEEWICGASRSALNNWERGLRIPSADGLYQISTSFGVSIDWLFGVSQIPYTHDSVFLAESIHKPYEVIKDLNQNGSMYLRIDTSSKDYFDNSKRDLYDLAARANILVFALYIQGYNDFFAEHNLRKATEQQIMRLDIVKNGLYFALKTKYPYINILEDL</sequence>